<feature type="compositionally biased region" description="Pro residues" evidence="2">
    <location>
        <begin position="45"/>
        <end position="54"/>
    </location>
</feature>
<evidence type="ECO:0000256" key="1">
    <source>
        <dbReference type="SAM" id="Coils"/>
    </source>
</evidence>
<dbReference type="EMBL" id="OW152813">
    <property type="protein sequence ID" value="CAH2035184.1"/>
    <property type="molecule type" value="Genomic_DNA"/>
</dbReference>
<evidence type="ECO:0000313" key="3">
    <source>
        <dbReference type="EMBL" id="CAH2035184.1"/>
    </source>
</evidence>
<keyword evidence="1" id="KW-0175">Coiled coil</keyword>
<evidence type="ECO:0000313" key="4">
    <source>
        <dbReference type="Proteomes" id="UP000837857"/>
    </source>
</evidence>
<reference evidence="3" key="1">
    <citation type="submission" date="2022-03" db="EMBL/GenBank/DDBJ databases">
        <authorList>
            <person name="Martin H S."/>
        </authorList>
    </citation>
    <scope>NUCLEOTIDE SEQUENCE</scope>
</reference>
<feature type="non-terminal residue" evidence="3">
    <location>
        <position position="214"/>
    </location>
</feature>
<feature type="compositionally biased region" description="Pro residues" evidence="2">
    <location>
        <begin position="12"/>
        <end position="31"/>
    </location>
</feature>
<accession>A0ABN8HPH8</accession>
<name>A0ABN8HPH8_9NEOP</name>
<proteinExistence type="predicted"/>
<gene>
    <name evidence="3" type="ORF">IPOD504_LOCUS448</name>
</gene>
<sequence length="214" mass="24020">MSSRGNQNGRRPPLPAQPPICPPPPPPPPTVPWTVAPPSASVYTAPPPPPPPQSTPILFPINQPPPPLPVMFDTTRPPPPLPTTKSGAGKHKSPNLFEAGPSKIRKPKDNNVADAHCANTVENMIRIHRQDLNKLRRENEYEILIYKKQLEEYETEKDFLRKKVANADLFRILEEYIENGTQMQLPDDIWQMICQFVQMTNRVNDNSGQEGTDS</sequence>
<feature type="compositionally biased region" description="Low complexity" evidence="2">
    <location>
        <begin position="32"/>
        <end position="44"/>
    </location>
</feature>
<organism evidence="3 4">
    <name type="scientific">Iphiclides podalirius</name>
    <name type="common">scarce swallowtail</name>
    <dbReference type="NCBI Taxonomy" id="110791"/>
    <lineage>
        <taxon>Eukaryota</taxon>
        <taxon>Metazoa</taxon>
        <taxon>Ecdysozoa</taxon>
        <taxon>Arthropoda</taxon>
        <taxon>Hexapoda</taxon>
        <taxon>Insecta</taxon>
        <taxon>Pterygota</taxon>
        <taxon>Neoptera</taxon>
        <taxon>Endopterygota</taxon>
        <taxon>Lepidoptera</taxon>
        <taxon>Glossata</taxon>
        <taxon>Ditrysia</taxon>
        <taxon>Papilionoidea</taxon>
        <taxon>Papilionidae</taxon>
        <taxon>Papilioninae</taxon>
        <taxon>Iphiclides</taxon>
    </lineage>
</organism>
<keyword evidence="4" id="KW-1185">Reference proteome</keyword>
<feature type="coiled-coil region" evidence="1">
    <location>
        <begin position="118"/>
        <end position="163"/>
    </location>
</feature>
<protein>
    <submittedName>
        <fullName evidence="3">Uncharacterized protein</fullName>
    </submittedName>
</protein>
<dbReference type="Proteomes" id="UP000837857">
    <property type="component" value="Chromosome 1"/>
</dbReference>
<feature type="region of interest" description="Disordered" evidence="2">
    <location>
        <begin position="1"/>
        <end position="110"/>
    </location>
</feature>
<evidence type="ECO:0000256" key="2">
    <source>
        <dbReference type="SAM" id="MobiDB-lite"/>
    </source>
</evidence>